<dbReference type="RefSeq" id="WP_232011488.1">
    <property type="nucleotide sequence ID" value="NZ_LS483250.1"/>
</dbReference>
<dbReference type="AlphaFoldDB" id="A0A330LK66"/>
<proteinExistence type="predicted"/>
<reference evidence="2" key="1">
    <citation type="submission" date="2018-05" db="EMBL/GenBank/DDBJ databases">
        <authorList>
            <person name="Cea G.-C."/>
            <person name="William W."/>
        </authorList>
    </citation>
    <scope>NUCLEOTIDE SEQUENCE [LARGE SCALE GENOMIC DNA]</scope>
    <source>
        <strain evidence="2">DB21MT 5</strain>
    </source>
</reference>
<protein>
    <submittedName>
        <fullName evidence="1">Uncharacterized protein</fullName>
    </submittedName>
</protein>
<dbReference type="KEGG" id="mya:MORIYA_0625"/>
<gene>
    <name evidence="1" type="ORF">MORIYA_0625</name>
</gene>
<sequence>MDFLRISFASDEVLEDDFKGFLTWLENADKLEALSVEAQPLHQEDGLQLLSIYFASSKQFPVSLFLKTNASTVTMPSMPSLPALQVFHQVNVEMSISRF</sequence>
<dbReference type="EMBL" id="LS483250">
    <property type="protein sequence ID" value="SQD77103.1"/>
    <property type="molecule type" value="Genomic_DNA"/>
</dbReference>
<name>A0A330LK66_9GAMM</name>
<keyword evidence="2" id="KW-1185">Reference proteome</keyword>
<dbReference type="Proteomes" id="UP000250163">
    <property type="component" value="Chromosome MORIYA"/>
</dbReference>
<organism evidence="1 2">
    <name type="scientific">Moritella yayanosii</name>
    <dbReference type="NCBI Taxonomy" id="69539"/>
    <lineage>
        <taxon>Bacteria</taxon>
        <taxon>Pseudomonadati</taxon>
        <taxon>Pseudomonadota</taxon>
        <taxon>Gammaproteobacteria</taxon>
        <taxon>Alteromonadales</taxon>
        <taxon>Moritellaceae</taxon>
        <taxon>Moritella</taxon>
    </lineage>
</organism>
<evidence type="ECO:0000313" key="1">
    <source>
        <dbReference type="EMBL" id="SQD77103.1"/>
    </source>
</evidence>
<evidence type="ECO:0000313" key="2">
    <source>
        <dbReference type="Proteomes" id="UP000250163"/>
    </source>
</evidence>
<accession>A0A330LK66</accession>